<name>A0ABM9PYM2_GLUAR</name>
<dbReference type="InterPro" id="IPR046275">
    <property type="entry name" value="DUF6308"/>
</dbReference>
<evidence type="ECO:0000313" key="1">
    <source>
        <dbReference type="EMBL" id="CBT76490.1"/>
    </source>
</evidence>
<sequence>MHTAQSLGHDVWSYIKGQFSNVQADGSVTPSERAIGYLRTYLTGSNPVVSGQWPAIGRRFEHLGTPDDSPNVITATDLVAVSFLSVNVPPRPAWTILTKRASALTEVLERIPSQLAIEDLGCTAEMYQSESALQELWNLLRRDEEGNLWKMGATTVSKLMARKRPALVPIQDSVVMRELGSADSTYWVQWWQAMHLQIEGLIVVTEFARQLRSSVPEARHLSLLRTLDIAIWMHGKKRIDSV</sequence>
<dbReference type="RefSeq" id="WP_013349612.1">
    <property type="nucleotide sequence ID" value="NC_014550.1"/>
</dbReference>
<protein>
    <submittedName>
        <fullName evidence="1">Uncharacterized protein</fullName>
    </submittedName>
</protein>
<dbReference type="EMBL" id="FQ311875">
    <property type="protein sequence ID" value="CBT76490.1"/>
    <property type="molecule type" value="Genomic_DNA"/>
</dbReference>
<reference evidence="2" key="2">
    <citation type="submission" date="2010-07" db="EMBL/GenBank/DDBJ databases">
        <title>Complete genome sequence of Arthrobacter arilaitensis (strain DSM 16368 / CIP 108037 / JCM 13566 / Re117).</title>
        <authorList>
            <person name="Genoscope."/>
        </authorList>
    </citation>
    <scope>NUCLEOTIDE SEQUENCE [LARGE SCALE GENOMIC DNA]</scope>
    <source>
        <strain evidence="2">DSM 16368 / CIP 108037 / IAM 15318 / JCM 13566 / Re117</strain>
    </source>
</reference>
<organism evidence="1 2">
    <name type="scientific">Glutamicibacter arilaitensis (strain DSM 16368 / CIP 108037 / IAM 15318 / JCM 13566 / NCIMB 14258 / Re117)</name>
    <name type="common">Arthrobacter arilaitensis</name>
    <dbReference type="NCBI Taxonomy" id="861360"/>
    <lineage>
        <taxon>Bacteria</taxon>
        <taxon>Bacillati</taxon>
        <taxon>Actinomycetota</taxon>
        <taxon>Actinomycetes</taxon>
        <taxon>Micrococcales</taxon>
        <taxon>Micrococcaceae</taxon>
        <taxon>Glutamicibacter</taxon>
    </lineage>
</organism>
<dbReference type="GeneID" id="303187143"/>
<accession>A0ABM9PYM2</accession>
<proteinExistence type="predicted"/>
<keyword evidence="2" id="KW-1185">Reference proteome</keyword>
<dbReference type="Pfam" id="PF19827">
    <property type="entry name" value="DUF6308"/>
    <property type="match status" value="1"/>
</dbReference>
<gene>
    <name evidence="1" type="ordered locus">AARI_22680</name>
</gene>
<evidence type="ECO:0000313" key="2">
    <source>
        <dbReference type="Proteomes" id="UP000006878"/>
    </source>
</evidence>
<dbReference type="Proteomes" id="UP000006878">
    <property type="component" value="Chromosome"/>
</dbReference>
<reference evidence="2" key="1">
    <citation type="journal article" date="2010" name="PLoS ONE">
        <title>The Arthrobacter arilaitensis Re117 genome sequence reveals its genetic adaptation to the surface of cheese.</title>
        <authorList>
            <person name="Monnet C."/>
            <person name="Loux V."/>
            <person name="Gibrat J.F."/>
            <person name="Spinnler E."/>
            <person name="Barbe V."/>
            <person name="Vacherie B."/>
            <person name="Gavory F."/>
            <person name="Gourbeyre E."/>
            <person name="Siguier P."/>
            <person name="Chandler M."/>
            <person name="Elleuch R."/>
            <person name="Irlinger F."/>
            <person name="Vallaeys T."/>
        </authorList>
    </citation>
    <scope>NUCLEOTIDE SEQUENCE</scope>
    <source>
        <strain evidence="2">DSM 16368 / CIP 108037 / IAM 15318 / JCM 13566 / Re117</strain>
    </source>
</reference>